<evidence type="ECO:0000256" key="2">
    <source>
        <dbReference type="ARBA" id="ARBA00022857"/>
    </source>
</evidence>
<dbReference type="EMBL" id="JAMFTS010000005">
    <property type="protein sequence ID" value="KAJ4746895.1"/>
    <property type="molecule type" value="Genomic_DNA"/>
</dbReference>
<dbReference type="EC" id="1.1.1.-" evidence="5"/>
<protein>
    <recommendedName>
        <fullName evidence="5">Short-chain dehydrogenase/reductase</fullName>
        <ecNumber evidence="5">1.1.1.-</ecNumber>
    </recommendedName>
</protein>
<dbReference type="PANTHER" id="PTHR43490">
    <property type="entry name" value="(+)-NEOMENTHOL DEHYDROGENASE"/>
    <property type="match status" value="1"/>
</dbReference>
<keyword evidence="7" id="KW-1185">Reference proteome</keyword>
<evidence type="ECO:0000256" key="5">
    <source>
        <dbReference type="RuleBase" id="RU369024"/>
    </source>
</evidence>
<evidence type="ECO:0000313" key="6">
    <source>
        <dbReference type="EMBL" id="KAJ4746895.1"/>
    </source>
</evidence>
<evidence type="ECO:0000313" key="7">
    <source>
        <dbReference type="Proteomes" id="UP001140206"/>
    </source>
</evidence>
<evidence type="ECO:0000256" key="1">
    <source>
        <dbReference type="ARBA" id="ARBA00006484"/>
    </source>
</evidence>
<dbReference type="PRINTS" id="PR00080">
    <property type="entry name" value="SDRFAMILY"/>
</dbReference>
<comment type="similarity">
    <text evidence="1 4">Belongs to the short-chain dehydrogenases/reductases (SDR) family.</text>
</comment>
<dbReference type="InterPro" id="IPR036291">
    <property type="entry name" value="NAD(P)-bd_dom_sf"/>
</dbReference>
<gene>
    <name evidence="6" type="ORF">LUZ62_081300</name>
</gene>
<accession>A0AAV8BVC2</accession>
<evidence type="ECO:0000256" key="3">
    <source>
        <dbReference type="ARBA" id="ARBA00023002"/>
    </source>
</evidence>
<keyword evidence="3 5" id="KW-0560">Oxidoreductase</keyword>
<dbReference type="InterPro" id="IPR002347">
    <property type="entry name" value="SDR_fam"/>
</dbReference>
<dbReference type="SUPFAM" id="SSF51735">
    <property type="entry name" value="NAD(P)-binding Rossmann-fold domains"/>
    <property type="match status" value="1"/>
</dbReference>
<dbReference type="Pfam" id="PF00106">
    <property type="entry name" value="adh_short"/>
    <property type="match status" value="1"/>
</dbReference>
<dbReference type="PANTHER" id="PTHR43490:SF135">
    <property type="entry name" value="OS02G0640800 PROTEIN"/>
    <property type="match status" value="1"/>
</dbReference>
<proteinExistence type="inferred from homology"/>
<dbReference type="Gene3D" id="3.40.50.720">
    <property type="entry name" value="NAD(P)-binding Rossmann-like Domain"/>
    <property type="match status" value="1"/>
</dbReference>
<dbReference type="AlphaFoldDB" id="A0AAV8BVC2"/>
<dbReference type="InterPro" id="IPR045313">
    <property type="entry name" value="CBR1-like"/>
</dbReference>
<dbReference type="CDD" id="cd05324">
    <property type="entry name" value="carb_red_PTCR-like_SDR_c"/>
    <property type="match status" value="1"/>
</dbReference>
<name>A0AAV8BVC2_9POAL</name>
<dbReference type="Proteomes" id="UP001140206">
    <property type="component" value="Chromosome 5"/>
</dbReference>
<reference evidence="6" key="1">
    <citation type="submission" date="2022-08" db="EMBL/GenBank/DDBJ databases">
        <authorList>
            <person name="Marques A."/>
        </authorList>
    </citation>
    <scope>NUCLEOTIDE SEQUENCE</scope>
    <source>
        <strain evidence="6">RhyPub2mFocal</strain>
        <tissue evidence="6">Leaves</tissue>
    </source>
</reference>
<comment type="caution">
    <text evidence="6">The sequence shown here is derived from an EMBL/GenBank/DDBJ whole genome shotgun (WGS) entry which is preliminary data.</text>
</comment>
<evidence type="ECO:0000256" key="4">
    <source>
        <dbReference type="RuleBase" id="RU000363"/>
    </source>
</evidence>
<dbReference type="PRINTS" id="PR00081">
    <property type="entry name" value="GDHRDH"/>
</dbReference>
<sequence>MEGKKRIALVTGGNRGIGFGICKQLASKGVTVILTARDEKRGQEAIKKLTDEFGLTDVIFHQLDVTNNSSIMSLVDFVKNSFGKLDILVNNAATDGGAVPQPLDVEVPWEERLDTVLKTHFETYELAETCLKTNYFGVKYLTEALLPLLESSDSGRIVNVSSNRGKLKHLNNEELVKELDNINNLTLERIDNLAKSFLKSFKENTLEENGWKMSEGFRAYKASKILLNAYTRVIAKIHPNLRINCVQPGHVNTGFSYHTGPLTADEGAEGAVTLALADGGPTGLFYERTKILSFKEFGC</sequence>
<organism evidence="6 7">
    <name type="scientific">Rhynchospora pubera</name>
    <dbReference type="NCBI Taxonomy" id="906938"/>
    <lineage>
        <taxon>Eukaryota</taxon>
        <taxon>Viridiplantae</taxon>
        <taxon>Streptophyta</taxon>
        <taxon>Embryophyta</taxon>
        <taxon>Tracheophyta</taxon>
        <taxon>Spermatophyta</taxon>
        <taxon>Magnoliopsida</taxon>
        <taxon>Liliopsida</taxon>
        <taxon>Poales</taxon>
        <taxon>Cyperaceae</taxon>
        <taxon>Cyperoideae</taxon>
        <taxon>Rhynchosporeae</taxon>
        <taxon>Rhynchospora</taxon>
    </lineage>
</organism>
<keyword evidence="2 5" id="KW-0521">NADP</keyword>
<dbReference type="GO" id="GO:0016020">
    <property type="term" value="C:membrane"/>
    <property type="evidence" value="ECO:0007669"/>
    <property type="project" value="TreeGrafter"/>
</dbReference>
<dbReference type="GO" id="GO:0016616">
    <property type="term" value="F:oxidoreductase activity, acting on the CH-OH group of donors, NAD or NADP as acceptor"/>
    <property type="evidence" value="ECO:0007669"/>
    <property type="project" value="InterPro"/>
</dbReference>